<feature type="transmembrane region" description="Helical" evidence="1">
    <location>
        <begin position="123"/>
        <end position="146"/>
    </location>
</feature>
<gene>
    <name evidence="2" type="ORF">AACH11_13530</name>
</gene>
<dbReference type="Pfam" id="PF04307">
    <property type="entry name" value="YdjM"/>
    <property type="match status" value="1"/>
</dbReference>
<sequence>MDSLTQIALGSAVTVAVMGRRTRVGRAVAWGAVAGTLPDLDALVSHGDALLDMVRHRAETHGLVLLALFAPLMGALVARWHGEQALWRRWSLALGLALVTHPLLDWMTVYGTQLLQPFSDRPYGVGSVFVVDPLYTLPLIVGVVVAWRRGADARGLRWNALGLLLSTAYLGWGVAAQAHVERLARASLAREGVVAQRVLVTPAPLQSVVWRVVALPDDPADDRFHEAHVSLADAWVDPARPLRWHVAARGVALLQRHAQAAPVARLSAFTDGFVKLQRTADGHLWLTDLRMGQEPDYVFRFDLGPEATVGRIPVTQQGLRGEIGPMAGWLWARMRGLDVPPPGLTR</sequence>
<organism evidence="2 3">
    <name type="scientific">Pseudaquabacterium rugosum</name>
    <dbReference type="NCBI Taxonomy" id="2984194"/>
    <lineage>
        <taxon>Bacteria</taxon>
        <taxon>Pseudomonadati</taxon>
        <taxon>Pseudomonadota</taxon>
        <taxon>Betaproteobacteria</taxon>
        <taxon>Burkholderiales</taxon>
        <taxon>Sphaerotilaceae</taxon>
        <taxon>Pseudaquabacterium</taxon>
    </lineage>
</organism>
<evidence type="ECO:0000313" key="2">
    <source>
        <dbReference type="EMBL" id="MEK8026986.1"/>
    </source>
</evidence>
<dbReference type="PANTHER" id="PTHR40031">
    <property type="entry name" value="HYPOTHETICAL MEMBRANE SPANNING PROTEIN"/>
    <property type="match status" value="1"/>
</dbReference>
<comment type="caution">
    <text evidence="2">The sequence shown here is derived from an EMBL/GenBank/DDBJ whole genome shotgun (WGS) entry which is preliminary data.</text>
</comment>
<dbReference type="Proteomes" id="UP001368500">
    <property type="component" value="Unassembled WGS sequence"/>
</dbReference>
<dbReference type="RefSeq" id="WP_341374771.1">
    <property type="nucleotide sequence ID" value="NZ_JBBUTF010000012.1"/>
</dbReference>
<evidence type="ECO:0000313" key="3">
    <source>
        <dbReference type="Proteomes" id="UP001368500"/>
    </source>
</evidence>
<keyword evidence="1" id="KW-0472">Membrane</keyword>
<feature type="transmembrane region" description="Helical" evidence="1">
    <location>
        <begin position="158"/>
        <end position="175"/>
    </location>
</feature>
<name>A0ABU9BBG6_9BURK</name>
<dbReference type="InterPro" id="IPR053170">
    <property type="entry name" value="Transcription_regulator"/>
</dbReference>
<dbReference type="GO" id="GO:0016787">
    <property type="term" value="F:hydrolase activity"/>
    <property type="evidence" value="ECO:0007669"/>
    <property type="project" value="UniProtKB-KW"/>
</dbReference>
<reference evidence="2 3" key="1">
    <citation type="submission" date="2024-04" db="EMBL/GenBank/DDBJ databases">
        <title>Novel species of the genus Ideonella isolated from streams.</title>
        <authorList>
            <person name="Lu H."/>
        </authorList>
    </citation>
    <scope>NUCLEOTIDE SEQUENCE [LARGE SCALE GENOMIC DNA]</scope>
    <source>
        <strain evidence="2 3">BYS139W</strain>
    </source>
</reference>
<feature type="transmembrane region" description="Helical" evidence="1">
    <location>
        <begin position="90"/>
        <end position="111"/>
    </location>
</feature>
<evidence type="ECO:0000256" key="1">
    <source>
        <dbReference type="SAM" id="Phobius"/>
    </source>
</evidence>
<proteinExistence type="predicted"/>
<protein>
    <submittedName>
        <fullName evidence="2">Metal-dependent hydrolase</fullName>
    </submittedName>
</protein>
<keyword evidence="1" id="KW-1133">Transmembrane helix</keyword>
<accession>A0ABU9BBG6</accession>
<feature type="transmembrane region" description="Helical" evidence="1">
    <location>
        <begin position="58"/>
        <end position="78"/>
    </location>
</feature>
<dbReference type="EMBL" id="JBBUTF010000012">
    <property type="protein sequence ID" value="MEK8026986.1"/>
    <property type="molecule type" value="Genomic_DNA"/>
</dbReference>
<keyword evidence="2" id="KW-0378">Hydrolase</keyword>
<keyword evidence="3" id="KW-1185">Reference proteome</keyword>
<dbReference type="InterPro" id="IPR007404">
    <property type="entry name" value="YdjM-like"/>
</dbReference>
<dbReference type="PANTHER" id="PTHR40031:SF1">
    <property type="entry name" value="MEMBRANE-BOUND METAL-DEPENDENT HYDROLASE"/>
    <property type="match status" value="1"/>
</dbReference>
<keyword evidence="1" id="KW-0812">Transmembrane</keyword>